<protein>
    <submittedName>
        <fullName evidence="5">Helix-turn-helix domain-containing protein</fullName>
    </submittedName>
</protein>
<dbReference type="Pfam" id="PF01381">
    <property type="entry name" value="HTH_3"/>
    <property type="match status" value="1"/>
</dbReference>
<dbReference type="CDD" id="cd00093">
    <property type="entry name" value="HTH_XRE"/>
    <property type="match status" value="1"/>
</dbReference>
<dbReference type="RefSeq" id="WP_157615246.1">
    <property type="nucleotide sequence ID" value="NZ_CP046622.1"/>
</dbReference>
<dbReference type="PANTHER" id="PTHR46797">
    <property type="entry name" value="HTH-TYPE TRANSCRIPTIONAL REGULATOR"/>
    <property type="match status" value="1"/>
</dbReference>
<dbReference type="GO" id="GO:0005829">
    <property type="term" value="C:cytosol"/>
    <property type="evidence" value="ECO:0007669"/>
    <property type="project" value="TreeGrafter"/>
</dbReference>
<keyword evidence="2" id="KW-0238">DNA-binding</keyword>
<dbReference type="Proteomes" id="UP000425817">
    <property type="component" value="Chromosome"/>
</dbReference>
<dbReference type="OrthoDB" id="1097442at2"/>
<keyword evidence="3" id="KW-0804">Transcription</keyword>
<gene>
    <name evidence="5" type="ORF">GOQ09_20530</name>
</gene>
<feature type="domain" description="HTH cro/C1-type" evidence="4">
    <location>
        <begin position="21"/>
        <end position="75"/>
    </location>
</feature>
<dbReference type="InterPro" id="IPR050807">
    <property type="entry name" value="TransReg_Diox_bact_type"/>
</dbReference>
<dbReference type="SMART" id="SM00530">
    <property type="entry name" value="HTH_XRE"/>
    <property type="match status" value="1"/>
</dbReference>
<evidence type="ECO:0000256" key="2">
    <source>
        <dbReference type="ARBA" id="ARBA00023125"/>
    </source>
</evidence>
<dbReference type="GO" id="GO:0003677">
    <property type="term" value="F:DNA binding"/>
    <property type="evidence" value="ECO:0007669"/>
    <property type="project" value="UniProtKB-KW"/>
</dbReference>
<evidence type="ECO:0000256" key="3">
    <source>
        <dbReference type="ARBA" id="ARBA00023163"/>
    </source>
</evidence>
<keyword evidence="1" id="KW-0805">Transcription regulation</keyword>
<dbReference type="Gene3D" id="1.10.260.40">
    <property type="entry name" value="lambda repressor-like DNA-binding domains"/>
    <property type="match status" value="1"/>
</dbReference>
<dbReference type="SUPFAM" id="SSF47413">
    <property type="entry name" value="lambda repressor-like DNA-binding domains"/>
    <property type="match status" value="1"/>
</dbReference>
<evidence type="ECO:0000256" key="1">
    <source>
        <dbReference type="ARBA" id="ARBA00023015"/>
    </source>
</evidence>
<evidence type="ECO:0000313" key="6">
    <source>
        <dbReference type="Proteomes" id="UP000425817"/>
    </source>
</evidence>
<reference evidence="5 6" key="1">
    <citation type="submission" date="2019-12" db="EMBL/GenBank/DDBJ databases">
        <title>Hybrid Genome Assemblies of two High G+C Isolates from Undergraduate Microbiology Courses.</title>
        <authorList>
            <person name="Ne Ville C.J."/>
            <person name="Enright D."/>
            <person name="Hernandez I."/>
            <person name="Dodsworth J."/>
            <person name="Orwin P.M."/>
        </authorList>
    </citation>
    <scope>NUCLEOTIDE SEQUENCE [LARGE SCALE GENOMIC DNA]</scope>
    <source>
        <strain evidence="5 6">CSUSB</strain>
    </source>
</reference>
<dbReference type="InterPro" id="IPR001387">
    <property type="entry name" value="Cro/C1-type_HTH"/>
</dbReference>
<dbReference type="InterPro" id="IPR010982">
    <property type="entry name" value="Lambda_DNA-bd_dom_sf"/>
</dbReference>
<organism evidence="5 6">
    <name type="scientific">Variovorax paradoxus</name>
    <dbReference type="NCBI Taxonomy" id="34073"/>
    <lineage>
        <taxon>Bacteria</taxon>
        <taxon>Pseudomonadati</taxon>
        <taxon>Pseudomonadota</taxon>
        <taxon>Betaproteobacteria</taxon>
        <taxon>Burkholderiales</taxon>
        <taxon>Comamonadaceae</taxon>
        <taxon>Variovorax</taxon>
    </lineage>
</organism>
<dbReference type="PROSITE" id="PS50943">
    <property type="entry name" value="HTH_CROC1"/>
    <property type="match status" value="1"/>
</dbReference>
<dbReference type="AlphaFoldDB" id="A0A6I6HLL6"/>
<proteinExistence type="predicted"/>
<evidence type="ECO:0000313" key="5">
    <source>
        <dbReference type="EMBL" id="QGW83818.1"/>
    </source>
</evidence>
<sequence length="86" mass="9613">MPQSAIDPFEHALRRMFANAISKCRRDLDLSQEALAELTDMSTSYISLLERGQRNLTILAASRIANAYGMKLSDFVALAETYNEGE</sequence>
<accession>A0A6I6HLL6</accession>
<dbReference type="GO" id="GO:0003700">
    <property type="term" value="F:DNA-binding transcription factor activity"/>
    <property type="evidence" value="ECO:0007669"/>
    <property type="project" value="TreeGrafter"/>
</dbReference>
<dbReference type="EMBL" id="CP046622">
    <property type="protein sequence ID" value="QGW83818.1"/>
    <property type="molecule type" value="Genomic_DNA"/>
</dbReference>
<evidence type="ECO:0000259" key="4">
    <source>
        <dbReference type="PROSITE" id="PS50943"/>
    </source>
</evidence>
<name>A0A6I6HLL6_VARPD</name>
<dbReference type="PANTHER" id="PTHR46797:SF23">
    <property type="entry name" value="HTH-TYPE TRANSCRIPTIONAL REGULATOR SUTR"/>
    <property type="match status" value="1"/>
</dbReference>